<dbReference type="PANTHER" id="PTHR22683">
    <property type="entry name" value="SPORULATION PROTEIN RELATED"/>
    <property type="match status" value="1"/>
</dbReference>
<dbReference type="PANTHER" id="PTHR22683:SF41">
    <property type="entry name" value="DNA TRANSLOCASE FTSK"/>
    <property type="match status" value="1"/>
</dbReference>
<dbReference type="Gene3D" id="3.40.50.300">
    <property type="entry name" value="P-loop containing nucleotide triphosphate hydrolases"/>
    <property type="match status" value="1"/>
</dbReference>
<dbReference type="PROSITE" id="PS50901">
    <property type="entry name" value="FTSK"/>
    <property type="match status" value="1"/>
</dbReference>
<dbReference type="InterPro" id="IPR041027">
    <property type="entry name" value="FtsK_alpha"/>
</dbReference>
<evidence type="ECO:0000256" key="3">
    <source>
        <dbReference type="ARBA" id="ARBA00022475"/>
    </source>
</evidence>
<feature type="transmembrane region" description="Helical" evidence="17">
    <location>
        <begin position="88"/>
        <end position="110"/>
    </location>
</feature>
<dbReference type="InterPro" id="IPR002543">
    <property type="entry name" value="FtsK_dom"/>
</dbReference>
<feature type="binding site" evidence="15">
    <location>
        <begin position="526"/>
        <end position="533"/>
    </location>
    <ligand>
        <name>ATP</name>
        <dbReference type="ChEBI" id="CHEBI:30616"/>
    </ligand>
</feature>
<keyword evidence="6 15" id="KW-0547">Nucleotide-binding</keyword>
<dbReference type="Proteomes" id="UP000754750">
    <property type="component" value="Unassembled WGS sequence"/>
</dbReference>
<name>A0A928KS84_9FIRM</name>
<evidence type="ECO:0000256" key="2">
    <source>
        <dbReference type="ARBA" id="ARBA00006474"/>
    </source>
</evidence>
<evidence type="ECO:0000256" key="16">
    <source>
        <dbReference type="SAM" id="MobiDB-lite"/>
    </source>
</evidence>
<evidence type="ECO:0000256" key="6">
    <source>
        <dbReference type="ARBA" id="ARBA00022741"/>
    </source>
</evidence>
<feature type="compositionally biased region" description="Basic and acidic residues" evidence="16">
    <location>
        <begin position="261"/>
        <end position="274"/>
    </location>
</feature>
<reference evidence="19" key="1">
    <citation type="submission" date="2019-04" db="EMBL/GenBank/DDBJ databases">
        <title>Evolution of Biomass-Degrading Anaerobic Consortia Revealed by Metagenomics.</title>
        <authorList>
            <person name="Peng X."/>
        </authorList>
    </citation>
    <scope>NUCLEOTIDE SEQUENCE</scope>
    <source>
        <strain evidence="19">SIG551</strain>
    </source>
</reference>
<keyword evidence="8 15" id="KW-0067">ATP-binding</keyword>
<dbReference type="SUPFAM" id="SSF52540">
    <property type="entry name" value="P-loop containing nucleoside triphosphate hydrolases"/>
    <property type="match status" value="1"/>
</dbReference>
<dbReference type="Pfam" id="PF01580">
    <property type="entry name" value="FtsK_SpoIIIE"/>
    <property type="match status" value="1"/>
</dbReference>
<evidence type="ECO:0000256" key="11">
    <source>
        <dbReference type="ARBA" id="ARBA00023136"/>
    </source>
</evidence>
<comment type="caution">
    <text evidence="19">The sequence shown here is derived from an EMBL/GenBank/DDBJ whole genome shotgun (WGS) entry which is preliminary data.</text>
</comment>
<keyword evidence="9 17" id="KW-1133">Transmembrane helix</keyword>
<evidence type="ECO:0000256" key="1">
    <source>
        <dbReference type="ARBA" id="ARBA00004651"/>
    </source>
</evidence>
<dbReference type="SUPFAM" id="SSF46785">
    <property type="entry name" value="Winged helix' DNA-binding domain"/>
    <property type="match status" value="1"/>
</dbReference>
<dbReference type="SMART" id="SM00382">
    <property type="entry name" value="AAA"/>
    <property type="match status" value="1"/>
</dbReference>
<feature type="region of interest" description="Disordered" evidence="16">
    <location>
        <begin position="1"/>
        <end position="46"/>
    </location>
</feature>
<dbReference type="GO" id="GO:0051301">
    <property type="term" value="P:cell division"/>
    <property type="evidence" value="ECO:0007669"/>
    <property type="project" value="UniProtKB-KW"/>
</dbReference>
<gene>
    <name evidence="19" type="ORF">E7512_05435</name>
</gene>
<dbReference type="InterPro" id="IPR027417">
    <property type="entry name" value="P-loop_NTPase"/>
</dbReference>
<comment type="subcellular location">
    <subcellularLocation>
        <location evidence="1">Cell membrane</location>
        <topology evidence="1">Multi-pass membrane protein</topology>
    </subcellularLocation>
</comment>
<dbReference type="InterPro" id="IPR036388">
    <property type="entry name" value="WH-like_DNA-bd_sf"/>
</dbReference>
<dbReference type="EMBL" id="SVNY01000002">
    <property type="protein sequence ID" value="MBE6833013.1"/>
    <property type="molecule type" value="Genomic_DNA"/>
</dbReference>
<evidence type="ECO:0000256" key="10">
    <source>
        <dbReference type="ARBA" id="ARBA00023125"/>
    </source>
</evidence>
<keyword evidence="3" id="KW-1003">Cell membrane</keyword>
<accession>A0A928KS84</accession>
<dbReference type="Pfam" id="PF09397">
    <property type="entry name" value="FtsK_gamma"/>
    <property type="match status" value="1"/>
</dbReference>
<feature type="transmembrane region" description="Helical" evidence="17">
    <location>
        <begin position="161"/>
        <end position="185"/>
    </location>
</feature>
<feature type="transmembrane region" description="Helical" evidence="17">
    <location>
        <begin position="122"/>
        <end position="141"/>
    </location>
</feature>
<protein>
    <submittedName>
        <fullName evidence="19">DNA translocase FtsK</fullName>
    </submittedName>
</protein>
<dbReference type="GO" id="GO:0003677">
    <property type="term" value="F:DNA binding"/>
    <property type="evidence" value="ECO:0007669"/>
    <property type="project" value="UniProtKB-KW"/>
</dbReference>
<keyword evidence="12" id="KW-0131">Cell cycle</keyword>
<organism evidence="19 20">
    <name type="scientific">Faecalispora sporosphaeroides</name>
    <dbReference type="NCBI Taxonomy" id="1549"/>
    <lineage>
        <taxon>Bacteria</taxon>
        <taxon>Bacillati</taxon>
        <taxon>Bacillota</taxon>
        <taxon>Clostridia</taxon>
        <taxon>Eubacteriales</taxon>
        <taxon>Oscillospiraceae</taxon>
        <taxon>Faecalispora</taxon>
    </lineage>
</organism>
<feature type="transmembrane region" description="Helical" evidence="17">
    <location>
        <begin position="192"/>
        <end position="214"/>
    </location>
</feature>
<evidence type="ECO:0000256" key="15">
    <source>
        <dbReference type="PROSITE-ProRule" id="PRU00289"/>
    </source>
</evidence>
<evidence type="ECO:0000256" key="7">
    <source>
        <dbReference type="ARBA" id="ARBA00022829"/>
    </source>
</evidence>
<evidence type="ECO:0000313" key="19">
    <source>
        <dbReference type="EMBL" id="MBE6833013.1"/>
    </source>
</evidence>
<proteinExistence type="inferred from homology"/>
<dbReference type="AlphaFoldDB" id="A0A928KS84"/>
<sequence length="869" mass="93998">MAKQKSVQKEPTQTKKKAKRPPAANRRQSASAAPGAKRSEPRPRTERELEALRHRNQMTAVVMFAVAVLMAFLVLVKGDHVWNWAHNVLLGLFGNCAILWPVLLLYIAIITAVERVSDNMRFKVWMISGIIIMVCAAVYIFGPETAAIQRETYFAHLKELYVQGVGQRGAGLVSGLIGVLFVSVLGSVGSKIVIILLLFVMIMLLTGTSLIQLFRTVTKPMDVVAENIDAVRERRALEKERSRDPNIDIALDADELPAHPVKSDRPPADPQEKSEKLEQLEKLFHFTGGAPQEKPEEKPQAVQVSVPVSVPVPSVAPVPVPAASAVPTASAAQDPSGSAAAAAAFVQKAAMLQSAVRETAARAAEPVQQPEGYHFPPLSMLEYSAGVNQEDITAELQSNGNMLVGTLKSFGVQTKIVDISRGPAVTRYELQPAPGVKISKITNLSDDIAMNLAAAGVRIEAPIPGKAAVGIEVPNKNINVVRMRDLVESNSFVSAKSKLTVVLGRDIAGAVAVTDLAKMPHLLIAGSTGSGKSVCINSLIVSLLYKSTPDEVRFLMVDPKVVELGIYNGIPHLLVPVVTDPRKAAGALGWAVTEMLKRYKIFAENNVRDLASYNKLAKSKNNQDEDGNPMPHLPQIVIIIDELADLMMAAPNEVEDAICRLAQMARAAGMHLVIATQRPSVDVITGIIKANIPSRIAFAVSSQIDSRTILDMGGAEKLLGRGDMLFSPVGSQKPIRIQGCFVSDSEIESVVTYVKKVQDSGYDQSVIEEIERNAVAEKKTTDGDASDSDMTDPMMNEAIKCVIEAGQASTSLLQRRLRLGYARAGRLIDEMEQLGVVGPHEGSKPRQVLLTRQQYLEMTMQQADHGEQA</sequence>
<feature type="compositionally biased region" description="Basic and acidic residues" evidence="16">
    <location>
        <begin position="37"/>
        <end position="46"/>
    </location>
</feature>
<dbReference type="InterPro" id="IPR050206">
    <property type="entry name" value="FtsK/SpoIIIE/SftA"/>
</dbReference>
<dbReference type="CDD" id="cd01127">
    <property type="entry name" value="TrwB_TraG_TraD_VirD4"/>
    <property type="match status" value="1"/>
</dbReference>
<feature type="domain" description="FtsK" evidence="18">
    <location>
        <begin position="508"/>
        <end position="707"/>
    </location>
</feature>
<comment type="function">
    <text evidence="13">Essential cell division protein that coordinates cell division and chromosome segregation. The N-terminus is involved in assembly of the cell-division machinery. The C-terminus functions as a DNA motor that moves dsDNA in an ATP-dependent manner towards the dif recombination site, which is located within the replication terminus region. Required for activation of the Xer recombinase, allowing activation of chromosome unlinking by recombination.</text>
</comment>
<keyword evidence="7" id="KW-0159">Chromosome partition</keyword>
<dbReference type="GO" id="GO:0007059">
    <property type="term" value="P:chromosome segregation"/>
    <property type="evidence" value="ECO:0007669"/>
    <property type="project" value="UniProtKB-KW"/>
</dbReference>
<dbReference type="RefSeq" id="WP_326840146.1">
    <property type="nucleotide sequence ID" value="NZ_SVNY01000002.1"/>
</dbReference>
<evidence type="ECO:0000256" key="13">
    <source>
        <dbReference type="ARBA" id="ARBA00024986"/>
    </source>
</evidence>
<evidence type="ECO:0000256" key="14">
    <source>
        <dbReference type="ARBA" id="ARBA00025923"/>
    </source>
</evidence>
<dbReference type="Gene3D" id="3.30.980.40">
    <property type="match status" value="1"/>
</dbReference>
<keyword evidence="5 17" id="KW-0812">Transmembrane</keyword>
<dbReference type="SMART" id="SM00843">
    <property type="entry name" value="Ftsk_gamma"/>
    <property type="match status" value="1"/>
</dbReference>
<feature type="transmembrane region" description="Helical" evidence="17">
    <location>
        <begin position="58"/>
        <end position="76"/>
    </location>
</feature>
<keyword evidence="4" id="KW-0132">Cell division</keyword>
<evidence type="ECO:0000256" key="5">
    <source>
        <dbReference type="ARBA" id="ARBA00022692"/>
    </source>
</evidence>
<evidence type="ECO:0000256" key="9">
    <source>
        <dbReference type="ARBA" id="ARBA00022989"/>
    </source>
</evidence>
<evidence type="ECO:0000259" key="18">
    <source>
        <dbReference type="PROSITE" id="PS50901"/>
    </source>
</evidence>
<dbReference type="Pfam" id="PF13491">
    <property type="entry name" value="FtsK_4TM"/>
    <property type="match status" value="1"/>
</dbReference>
<dbReference type="Pfam" id="PF17854">
    <property type="entry name" value="FtsK_alpha"/>
    <property type="match status" value="1"/>
</dbReference>
<evidence type="ECO:0000256" key="4">
    <source>
        <dbReference type="ARBA" id="ARBA00022618"/>
    </source>
</evidence>
<feature type="compositionally biased region" description="Basic and acidic residues" evidence="16">
    <location>
        <begin position="236"/>
        <end position="246"/>
    </location>
</feature>
<dbReference type="InterPro" id="IPR003593">
    <property type="entry name" value="AAA+_ATPase"/>
</dbReference>
<comment type="similarity">
    <text evidence="2">Belongs to the FtsK/SpoIIIE/SftA family.</text>
</comment>
<dbReference type="GO" id="GO:0005886">
    <property type="term" value="C:plasma membrane"/>
    <property type="evidence" value="ECO:0007669"/>
    <property type="project" value="UniProtKB-SubCell"/>
</dbReference>
<dbReference type="InterPro" id="IPR036390">
    <property type="entry name" value="WH_DNA-bd_sf"/>
</dbReference>
<evidence type="ECO:0000313" key="20">
    <source>
        <dbReference type="Proteomes" id="UP000754750"/>
    </source>
</evidence>
<evidence type="ECO:0000256" key="12">
    <source>
        <dbReference type="ARBA" id="ARBA00023306"/>
    </source>
</evidence>
<dbReference type="Gene3D" id="1.10.10.10">
    <property type="entry name" value="Winged helix-like DNA-binding domain superfamily/Winged helix DNA-binding domain"/>
    <property type="match status" value="1"/>
</dbReference>
<keyword evidence="10" id="KW-0238">DNA-binding</keyword>
<dbReference type="InterPro" id="IPR025199">
    <property type="entry name" value="FtsK_4TM"/>
</dbReference>
<dbReference type="GO" id="GO:0005524">
    <property type="term" value="F:ATP binding"/>
    <property type="evidence" value="ECO:0007669"/>
    <property type="project" value="UniProtKB-UniRule"/>
</dbReference>
<evidence type="ECO:0000256" key="8">
    <source>
        <dbReference type="ARBA" id="ARBA00022840"/>
    </source>
</evidence>
<keyword evidence="11 17" id="KW-0472">Membrane</keyword>
<evidence type="ECO:0000256" key="17">
    <source>
        <dbReference type="SAM" id="Phobius"/>
    </source>
</evidence>
<dbReference type="InterPro" id="IPR018541">
    <property type="entry name" value="Ftsk_gamma"/>
</dbReference>
<comment type="subunit">
    <text evidence="14">Homohexamer. Forms a ring that surrounds DNA.</text>
</comment>
<feature type="region of interest" description="Disordered" evidence="16">
    <location>
        <begin position="236"/>
        <end position="274"/>
    </location>
</feature>